<sequence length="684" mass="78894">MSFIHLSNVFHRSNLDVKSENIKSDFESPLKISRCEIEVDAFATDIQNILEISDSPGVNPGIAAIWEEEKQRTKGNISVMYLSESQPRVSIQPTLSEILLKERLQKALSLEDKYDSMKSSHKLDVSYPLETQDKYSLLSASTVNSHFITKNDTSTPRNVLDESVIDEDLILSLISSDETIMLTSQDQSLINILHNLAEETNECIEQQTQANLDCGNIEDDSILGSQLQVSIDEQDDLLVNDHETFEEELPIHSTQKQEENYSWDDNFDCDFPQIDGAEDLLEEITENTNNQSNTFIKTQKIENVDFNEDSHSETDVNHIMSEMWGVNSHTADGKYVESCDEVFFYSKQSENLYESDLFENSDTIKIDVENNLDSVLIGDPSFMSQAVASSDDASLYMWKENFSLNNSISNTLESSESDDFLSKFNDPLKLEDIKKTEFSSLIESDLQLNIIADKNFGDNFVPLLNIPECEDYVDNSQPFYCSEILDKCVLNDDTKLEDLEQNDVMRIETINETTRKHVKIEKNKIQSKGYKKDQFRLMKIKFEFFKKDECRKSKSTLDLLKENDYDFTEESITKYFKKLKKLKRLGTILKKECEQRKVKTKNKQVKKSVDYLLKMYNIKECFVLIKKLDINSNLYCFGKRENNSSPKKVINELETFSSRPFSTELLNLSVKSKNKMKKQNKIYS</sequence>
<evidence type="ECO:0000313" key="1">
    <source>
        <dbReference type="EMBL" id="JAS15644.1"/>
    </source>
</evidence>
<dbReference type="AlphaFoldDB" id="A0A1B6CQJ8"/>
<organism evidence="1">
    <name type="scientific">Clastoptera arizonana</name>
    <name type="common">Arizona spittle bug</name>
    <dbReference type="NCBI Taxonomy" id="38151"/>
    <lineage>
        <taxon>Eukaryota</taxon>
        <taxon>Metazoa</taxon>
        <taxon>Ecdysozoa</taxon>
        <taxon>Arthropoda</taxon>
        <taxon>Hexapoda</taxon>
        <taxon>Insecta</taxon>
        <taxon>Pterygota</taxon>
        <taxon>Neoptera</taxon>
        <taxon>Paraneoptera</taxon>
        <taxon>Hemiptera</taxon>
        <taxon>Auchenorrhyncha</taxon>
        <taxon>Cercopoidea</taxon>
        <taxon>Clastopteridae</taxon>
        <taxon>Clastoptera</taxon>
    </lineage>
</organism>
<feature type="non-terminal residue" evidence="1">
    <location>
        <position position="684"/>
    </location>
</feature>
<protein>
    <submittedName>
        <fullName evidence="1">Uncharacterized protein</fullName>
    </submittedName>
</protein>
<proteinExistence type="predicted"/>
<name>A0A1B6CQJ8_9HEMI</name>
<gene>
    <name evidence="1" type="ORF">g.33487</name>
</gene>
<accession>A0A1B6CQJ8</accession>
<reference evidence="1" key="1">
    <citation type="submission" date="2015-12" db="EMBL/GenBank/DDBJ databases">
        <title>De novo transcriptome assembly of four potential Pierce s Disease insect vectors from Arizona vineyards.</title>
        <authorList>
            <person name="Tassone E.E."/>
        </authorList>
    </citation>
    <scope>NUCLEOTIDE SEQUENCE</scope>
</reference>
<dbReference type="EMBL" id="GEDC01021654">
    <property type="protein sequence ID" value="JAS15644.1"/>
    <property type="molecule type" value="Transcribed_RNA"/>
</dbReference>